<name>A0AA43Q8E6_9GAMM</name>
<protein>
    <submittedName>
        <fullName evidence="3">Type II toxin-antitoxin system RelE/ParE family toxin</fullName>
    </submittedName>
</protein>
<evidence type="ECO:0000256" key="2">
    <source>
        <dbReference type="ARBA" id="ARBA00022649"/>
    </source>
</evidence>
<dbReference type="InterPro" id="IPR007712">
    <property type="entry name" value="RelE/ParE_toxin"/>
</dbReference>
<evidence type="ECO:0000313" key="3">
    <source>
        <dbReference type="EMBL" id="MDI1232467.1"/>
    </source>
</evidence>
<dbReference type="InterPro" id="IPR035093">
    <property type="entry name" value="RelE/ParE_toxin_dom_sf"/>
</dbReference>
<gene>
    <name evidence="3" type="ORF">PSU93_15110</name>
</gene>
<dbReference type="EMBL" id="JAQSDF010000090">
    <property type="protein sequence ID" value="MDI1232467.1"/>
    <property type="molecule type" value="Genomic_DNA"/>
</dbReference>
<evidence type="ECO:0000313" key="4">
    <source>
        <dbReference type="Proteomes" id="UP001160519"/>
    </source>
</evidence>
<dbReference type="Pfam" id="PF05016">
    <property type="entry name" value="ParE_toxin"/>
    <property type="match status" value="1"/>
</dbReference>
<dbReference type="NCBIfam" id="TIGR02385">
    <property type="entry name" value="RelE_StbE"/>
    <property type="match status" value="1"/>
</dbReference>
<proteinExistence type="inferred from homology"/>
<evidence type="ECO:0000256" key="1">
    <source>
        <dbReference type="ARBA" id="ARBA00006226"/>
    </source>
</evidence>
<accession>A0AA43Q8E6</accession>
<dbReference type="AlphaFoldDB" id="A0AA43Q8E6"/>
<dbReference type="SUPFAM" id="SSF143011">
    <property type="entry name" value="RelE-like"/>
    <property type="match status" value="1"/>
</dbReference>
<dbReference type="Proteomes" id="UP001160519">
    <property type="component" value="Unassembled WGS sequence"/>
</dbReference>
<dbReference type="PANTHER" id="PTHR35601:SF1">
    <property type="entry name" value="TOXIN RELE"/>
    <property type="match status" value="1"/>
</dbReference>
<organism evidence="3 4">
    <name type="scientific">Candidatus Methylobacter titanis</name>
    <dbReference type="NCBI Taxonomy" id="3053457"/>
    <lineage>
        <taxon>Bacteria</taxon>
        <taxon>Pseudomonadati</taxon>
        <taxon>Pseudomonadota</taxon>
        <taxon>Gammaproteobacteria</taxon>
        <taxon>Methylococcales</taxon>
        <taxon>Methylococcaceae</taxon>
        <taxon>Methylobacter</taxon>
    </lineage>
</organism>
<keyword evidence="4" id="KW-1185">Reference proteome</keyword>
<reference evidence="3" key="1">
    <citation type="submission" date="2023-01" db="EMBL/GenBank/DDBJ databases">
        <title>Biogeochemical cycle of methane in antarctic sediments.</title>
        <authorList>
            <person name="Roldan D.M."/>
            <person name="Menes R.J."/>
        </authorList>
    </citation>
    <scope>NUCLEOTIDE SEQUENCE [LARGE SCALE GENOMIC DNA]</scope>
    <source>
        <strain evidence="3">K-2018 MAG008</strain>
    </source>
</reference>
<dbReference type="Gene3D" id="3.30.2310.20">
    <property type="entry name" value="RelE-like"/>
    <property type="match status" value="1"/>
</dbReference>
<sequence length="88" mass="10158">MAWRIELTETANKQLAKLDKVEARRITKFLRERLAVTDNPRNTGKALSGPLGGLWRYRVGDYRLICEIQDGVLCVLVLKIGNRREVYK</sequence>
<dbReference type="PANTHER" id="PTHR35601">
    <property type="entry name" value="TOXIN RELE"/>
    <property type="match status" value="1"/>
</dbReference>
<comment type="caution">
    <text evidence="3">The sequence shown here is derived from an EMBL/GenBank/DDBJ whole genome shotgun (WGS) entry which is preliminary data.</text>
</comment>
<keyword evidence="2" id="KW-1277">Toxin-antitoxin system</keyword>
<comment type="similarity">
    <text evidence="1">Belongs to the RelE toxin family.</text>
</comment>